<keyword evidence="1" id="KW-1133">Transmembrane helix</keyword>
<keyword evidence="1" id="KW-0472">Membrane</keyword>
<evidence type="ECO:0000256" key="1">
    <source>
        <dbReference type="SAM" id="Phobius"/>
    </source>
</evidence>
<organism evidence="2 3">
    <name type="scientific">Strongyloides papillosus</name>
    <name type="common">Intestinal threadworm</name>
    <dbReference type="NCBI Taxonomy" id="174720"/>
    <lineage>
        <taxon>Eukaryota</taxon>
        <taxon>Metazoa</taxon>
        <taxon>Ecdysozoa</taxon>
        <taxon>Nematoda</taxon>
        <taxon>Chromadorea</taxon>
        <taxon>Rhabditida</taxon>
        <taxon>Tylenchina</taxon>
        <taxon>Panagrolaimomorpha</taxon>
        <taxon>Strongyloidoidea</taxon>
        <taxon>Strongyloididae</taxon>
        <taxon>Strongyloides</taxon>
    </lineage>
</organism>
<dbReference type="WBParaSite" id="SPAL_0001255300.1">
    <property type="protein sequence ID" value="SPAL_0001255300.1"/>
    <property type="gene ID" value="SPAL_0001255300"/>
</dbReference>
<dbReference type="Proteomes" id="UP000046392">
    <property type="component" value="Unplaced"/>
</dbReference>
<protein>
    <submittedName>
        <fullName evidence="3 4">Uncharacterized protein</fullName>
    </submittedName>
</protein>
<feature type="transmembrane region" description="Helical" evidence="1">
    <location>
        <begin position="6"/>
        <end position="24"/>
    </location>
</feature>
<accession>A0A0N5BQ45</accession>
<evidence type="ECO:0000313" key="3">
    <source>
        <dbReference type="WBParaSite" id="SPAL_0000801600.1"/>
    </source>
</evidence>
<dbReference type="WBParaSite" id="SPAL_0000801600.1">
    <property type="protein sequence ID" value="SPAL_0000801600.1"/>
    <property type="gene ID" value="SPAL_0000801600"/>
</dbReference>
<evidence type="ECO:0000313" key="2">
    <source>
        <dbReference type="Proteomes" id="UP000046392"/>
    </source>
</evidence>
<proteinExistence type="predicted"/>
<name>A0A0N5BQ45_STREA</name>
<keyword evidence="2" id="KW-1185">Reference proteome</keyword>
<sequence length="88" mass="10212">MYSTNFDKVAQIIILICFISFAVIKCEKSFQFPNELNRAPIRAKRSRLSVGFAGQYMSKLYNETLEGQKEKVTQNYRDPSDPYSYGKK</sequence>
<keyword evidence="1" id="KW-0812">Transmembrane</keyword>
<dbReference type="AlphaFoldDB" id="A0A0N5BQ45"/>
<reference evidence="3 4" key="1">
    <citation type="submission" date="2017-02" db="UniProtKB">
        <authorList>
            <consortium name="WormBaseParasite"/>
        </authorList>
    </citation>
    <scope>IDENTIFICATION</scope>
</reference>
<evidence type="ECO:0000313" key="4">
    <source>
        <dbReference type="WBParaSite" id="SPAL_0001255300.1"/>
    </source>
</evidence>